<dbReference type="EMBL" id="JACICC010000001">
    <property type="protein sequence ID" value="MBB3808718.1"/>
    <property type="molecule type" value="Genomic_DNA"/>
</dbReference>
<evidence type="ECO:0000313" key="2">
    <source>
        <dbReference type="Proteomes" id="UP000537592"/>
    </source>
</evidence>
<organism evidence="1 2">
    <name type="scientific">Pseudochelatococcus contaminans</name>
    <dbReference type="NCBI Taxonomy" id="1538103"/>
    <lineage>
        <taxon>Bacteria</taxon>
        <taxon>Pseudomonadati</taxon>
        <taxon>Pseudomonadota</taxon>
        <taxon>Alphaproteobacteria</taxon>
        <taxon>Hyphomicrobiales</taxon>
        <taxon>Chelatococcaceae</taxon>
        <taxon>Pseudochelatococcus</taxon>
    </lineage>
</organism>
<gene>
    <name evidence="1" type="ORF">FHS81_000772</name>
</gene>
<name>A0A7W5Z264_9HYPH</name>
<comment type="caution">
    <text evidence="1">The sequence shown here is derived from an EMBL/GenBank/DDBJ whole genome shotgun (WGS) entry which is preliminary data.</text>
</comment>
<dbReference type="AlphaFoldDB" id="A0A7W5Z264"/>
<dbReference type="Proteomes" id="UP000537592">
    <property type="component" value="Unassembled WGS sequence"/>
</dbReference>
<sequence>MRDSDPDAWADAADLDRTIRTGFRGFRGEVYWHRSAVPLDAVDLTTDTDRGQLDLWLNECEGRCGARRRLPSLRSHGVPGCPAARE</sequence>
<keyword evidence="2" id="KW-1185">Reference proteome</keyword>
<evidence type="ECO:0000313" key="1">
    <source>
        <dbReference type="EMBL" id="MBB3808718.1"/>
    </source>
</evidence>
<accession>A0A7W5Z264</accession>
<reference evidence="1 2" key="1">
    <citation type="submission" date="2020-08" db="EMBL/GenBank/DDBJ databases">
        <title>Genomic Encyclopedia of Type Strains, Phase IV (KMG-IV): sequencing the most valuable type-strain genomes for metagenomic binning, comparative biology and taxonomic classification.</title>
        <authorList>
            <person name="Goeker M."/>
        </authorList>
    </citation>
    <scope>NUCLEOTIDE SEQUENCE [LARGE SCALE GENOMIC DNA]</scope>
    <source>
        <strain evidence="1 2">DSM 28760</strain>
    </source>
</reference>
<proteinExistence type="predicted"/>
<protein>
    <submittedName>
        <fullName evidence="1">Uncharacterized protein</fullName>
    </submittedName>
</protein>